<organism evidence="1 2">
    <name type="scientific">Caenorhabditis briggsae</name>
    <dbReference type="NCBI Taxonomy" id="6238"/>
    <lineage>
        <taxon>Eukaryota</taxon>
        <taxon>Metazoa</taxon>
        <taxon>Ecdysozoa</taxon>
        <taxon>Nematoda</taxon>
        <taxon>Chromadorea</taxon>
        <taxon>Rhabditida</taxon>
        <taxon>Rhabditina</taxon>
        <taxon>Rhabditomorpha</taxon>
        <taxon>Rhabditoidea</taxon>
        <taxon>Rhabditidae</taxon>
        <taxon>Peloderinae</taxon>
        <taxon>Caenorhabditis</taxon>
    </lineage>
</organism>
<reference evidence="1 2" key="1">
    <citation type="journal article" date="2003" name="PLoS Biol.">
        <title>The genome sequence of Caenorhabditis briggsae: a platform for comparative genomics.</title>
        <authorList>
            <person name="Stein L.D."/>
            <person name="Bao Z."/>
            <person name="Blasiar D."/>
            <person name="Blumenthal T."/>
            <person name="Brent M.R."/>
            <person name="Chen N."/>
            <person name="Chinwalla A."/>
            <person name="Clarke L."/>
            <person name="Clee C."/>
            <person name="Coghlan A."/>
            <person name="Coulson A."/>
            <person name="D'Eustachio P."/>
            <person name="Fitch D.H."/>
            <person name="Fulton L.A."/>
            <person name="Fulton R.E."/>
            <person name="Griffiths-Jones S."/>
            <person name="Harris T.W."/>
            <person name="Hillier L.W."/>
            <person name="Kamath R."/>
            <person name="Kuwabara P.E."/>
            <person name="Mardis E.R."/>
            <person name="Marra M.A."/>
            <person name="Miner T.L."/>
            <person name="Minx P."/>
            <person name="Mullikin J.C."/>
            <person name="Plumb R.W."/>
            <person name="Rogers J."/>
            <person name="Schein J.E."/>
            <person name="Sohrmann M."/>
            <person name="Spieth J."/>
            <person name="Stajich J.E."/>
            <person name="Wei C."/>
            <person name="Willey D."/>
            <person name="Wilson R.K."/>
            <person name="Durbin R."/>
            <person name="Waterston R.H."/>
        </authorList>
    </citation>
    <scope>NUCLEOTIDE SEQUENCE [LARGE SCALE GENOMIC DNA]</scope>
    <source>
        <strain evidence="1 2">AF16</strain>
    </source>
</reference>
<gene>
    <name evidence="1" type="ORF">CBG26464</name>
    <name evidence="1" type="ORF">CBG_26464</name>
</gene>
<dbReference type="AlphaFoldDB" id="B6IFR1"/>
<name>B6IFR1_CAEBR</name>
<dbReference type="RefSeq" id="XP_045098311.1">
    <property type="nucleotide sequence ID" value="XM_045235994.1"/>
</dbReference>
<evidence type="ECO:0000313" key="1">
    <source>
        <dbReference type="EMBL" id="CAR98741.1"/>
    </source>
</evidence>
<dbReference type="HOGENOM" id="CLU_2348552_0_0_1"/>
<keyword evidence="2" id="KW-1185">Reference proteome</keyword>
<dbReference type="CTD" id="68917942"/>
<protein>
    <submittedName>
        <fullName evidence="1">Protein CBG26464</fullName>
    </submittedName>
</protein>
<dbReference type="EMBL" id="HE601251">
    <property type="protein sequence ID" value="CAR98741.1"/>
    <property type="molecule type" value="Genomic_DNA"/>
</dbReference>
<accession>B6IFR1</accession>
<dbReference type="KEGG" id="cbr:CBG_26464"/>
<sequence>MENRLKRVIGNTRMSTIVPKRRSVVASQFHYVIQNGRFQEGEERVNLKRNSFCLSLGNLTPFVITLFDLDPQTICPDPLSCHLAPHTAGDSECQKIE</sequence>
<reference evidence="1 2" key="2">
    <citation type="journal article" date="2011" name="PLoS Genet.">
        <title>Caenorhabditis briggsae recombinant inbred line genotypes reveal inter-strain incompatibility and the evolution of recombination.</title>
        <authorList>
            <person name="Ross J.A."/>
            <person name="Koboldt D.C."/>
            <person name="Staisch J.E."/>
            <person name="Chamberlin H.M."/>
            <person name="Gupta B.P."/>
            <person name="Miller R.D."/>
            <person name="Baird S.E."/>
            <person name="Haag E.S."/>
        </authorList>
    </citation>
    <scope>NUCLEOTIDE SEQUENCE [LARGE SCALE GENOMIC DNA]</scope>
    <source>
        <strain evidence="1 2">AF16</strain>
    </source>
</reference>
<dbReference type="GeneID" id="68917942"/>
<evidence type="ECO:0000313" key="2">
    <source>
        <dbReference type="Proteomes" id="UP000008549"/>
    </source>
</evidence>
<dbReference type="Proteomes" id="UP000008549">
    <property type="component" value="Unassembled WGS sequence"/>
</dbReference>
<dbReference type="InParanoid" id="B6IFR1"/>
<proteinExistence type="predicted"/>